<protein>
    <submittedName>
        <fullName evidence="1">Uncharacterized protein</fullName>
    </submittedName>
</protein>
<dbReference type="EMBL" id="JBHFFA010000002">
    <property type="protein sequence ID" value="KAL2644110.1"/>
    <property type="molecule type" value="Genomic_DNA"/>
</dbReference>
<comment type="caution">
    <text evidence="1">The sequence shown here is derived from an EMBL/GenBank/DDBJ whole genome shotgun (WGS) entry which is preliminary data.</text>
</comment>
<proteinExistence type="predicted"/>
<keyword evidence="2" id="KW-1185">Reference proteome</keyword>
<evidence type="ECO:0000313" key="2">
    <source>
        <dbReference type="Proteomes" id="UP001605036"/>
    </source>
</evidence>
<evidence type="ECO:0000313" key="1">
    <source>
        <dbReference type="EMBL" id="KAL2644110.1"/>
    </source>
</evidence>
<name>A0ABD1Z8Q8_9MARC</name>
<organism evidence="1 2">
    <name type="scientific">Riccia fluitans</name>
    <dbReference type="NCBI Taxonomy" id="41844"/>
    <lineage>
        <taxon>Eukaryota</taxon>
        <taxon>Viridiplantae</taxon>
        <taxon>Streptophyta</taxon>
        <taxon>Embryophyta</taxon>
        <taxon>Marchantiophyta</taxon>
        <taxon>Marchantiopsida</taxon>
        <taxon>Marchantiidae</taxon>
        <taxon>Marchantiales</taxon>
        <taxon>Ricciaceae</taxon>
        <taxon>Riccia</taxon>
    </lineage>
</organism>
<gene>
    <name evidence="1" type="ORF">R1flu_011697</name>
</gene>
<reference evidence="1 2" key="1">
    <citation type="submission" date="2024-09" db="EMBL/GenBank/DDBJ databases">
        <title>Chromosome-scale assembly of Riccia fluitans.</title>
        <authorList>
            <person name="Paukszto L."/>
            <person name="Sawicki J."/>
            <person name="Karawczyk K."/>
            <person name="Piernik-Szablinska J."/>
            <person name="Szczecinska M."/>
            <person name="Mazdziarz M."/>
        </authorList>
    </citation>
    <scope>NUCLEOTIDE SEQUENCE [LARGE SCALE GENOMIC DNA]</scope>
    <source>
        <strain evidence="1">Rf_01</strain>
        <tissue evidence="1">Aerial parts of the thallus</tissue>
    </source>
</reference>
<dbReference type="Proteomes" id="UP001605036">
    <property type="component" value="Unassembled WGS sequence"/>
</dbReference>
<dbReference type="AlphaFoldDB" id="A0ABD1Z8Q8"/>
<accession>A0ABD1Z8Q8</accession>
<sequence>MIGEAWVGLIVGGSSTRNPRRLKNPMWGVGAGDSADHRVPNIRITARGDGSWPTTESSPGLLKRGGLFVSNCPTECTIERLTLDLQMTNTRTAGVGED</sequence>